<keyword evidence="1" id="KW-0472">Membrane</keyword>
<feature type="transmembrane region" description="Helical" evidence="1">
    <location>
        <begin position="190"/>
        <end position="218"/>
    </location>
</feature>
<feature type="transmembrane region" description="Helical" evidence="1">
    <location>
        <begin position="335"/>
        <end position="351"/>
    </location>
</feature>
<dbReference type="EMBL" id="CAFBLP010000015">
    <property type="protein sequence ID" value="CAB4871459.1"/>
    <property type="molecule type" value="Genomic_DNA"/>
</dbReference>
<feature type="transmembrane region" description="Helical" evidence="1">
    <location>
        <begin position="363"/>
        <end position="383"/>
    </location>
</feature>
<keyword evidence="1" id="KW-0812">Transmembrane</keyword>
<feature type="transmembrane region" description="Helical" evidence="1">
    <location>
        <begin position="106"/>
        <end position="122"/>
    </location>
</feature>
<feature type="transmembrane region" description="Helical" evidence="1">
    <location>
        <begin position="230"/>
        <end position="250"/>
    </location>
</feature>
<keyword evidence="1" id="KW-1133">Transmembrane helix</keyword>
<accession>A0A6J7DT13</accession>
<feature type="transmembrane region" description="Helical" evidence="1">
    <location>
        <begin position="306"/>
        <end position="328"/>
    </location>
</feature>
<sequence>MSAPNVPASAKPRAFVLGDDLRWRVPGRIDLTVLAIIAAVIALPLRGLYASTGSTMEEGFMLVFPERVAAGDVPNVDFLHLYGPASLGVLARWYELFGHSLASERTFGLLQHIGVIFAVYALTRAWGRIAATSCAVACTLLVLTPIGLSALGWEGGVALGLWSIVFAVRSHNIAQQQHGHERASSARRNIVVAGLLAGLALCFRPDLVIALGLAHGWLLLRRRRRQWRGFAVGIGLGIIPMVAHIIRAGIVPSIRGMVLDPVVYLRPGRELPRPPSWSVIDGALQAVAEGPPPWWRLPAISASHQLFIWFFLMIIVAVIHVVVAFFALRRVGNHARAVTMMVAALFGLGLIPQGLQRPDSTHLAWVTCVGFALLPVSFIEVSQWRLPRLGARPRALIGGALVALLLLVVCPFFTYRAYLLQARVAVGNKPVPFEVQHNGRQFWMGEYHAAKASNALIADLAAMSSPGQRLLVGPADLSRTIYSDVMFYYMFPELTPATYFIEMDPGLADQEGSRLASDLQSADWVILSNLWTGWKEPNASSKHGSEVPNQIMADHFCRVGTYENGLMLLYRRCTTGDGVNPADVGEPSAHQREAGG</sequence>
<gene>
    <name evidence="2" type="ORF">UFOPK3376_00855</name>
</gene>
<feature type="transmembrane region" description="Helical" evidence="1">
    <location>
        <begin position="31"/>
        <end position="49"/>
    </location>
</feature>
<name>A0A6J7DT13_9ZZZZ</name>
<dbReference type="AlphaFoldDB" id="A0A6J7DT13"/>
<evidence type="ECO:0000256" key="1">
    <source>
        <dbReference type="SAM" id="Phobius"/>
    </source>
</evidence>
<reference evidence="2" key="1">
    <citation type="submission" date="2020-05" db="EMBL/GenBank/DDBJ databases">
        <authorList>
            <person name="Chiriac C."/>
            <person name="Salcher M."/>
            <person name="Ghai R."/>
            <person name="Kavagutti S V."/>
        </authorList>
    </citation>
    <scope>NUCLEOTIDE SEQUENCE</scope>
</reference>
<feature type="transmembrane region" description="Helical" evidence="1">
    <location>
        <begin position="395"/>
        <end position="415"/>
    </location>
</feature>
<feature type="transmembrane region" description="Helical" evidence="1">
    <location>
        <begin position="129"/>
        <end position="153"/>
    </location>
</feature>
<organism evidence="2">
    <name type="scientific">freshwater metagenome</name>
    <dbReference type="NCBI Taxonomy" id="449393"/>
    <lineage>
        <taxon>unclassified sequences</taxon>
        <taxon>metagenomes</taxon>
        <taxon>ecological metagenomes</taxon>
    </lineage>
</organism>
<protein>
    <submittedName>
        <fullName evidence="2">Unannotated protein</fullName>
    </submittedName>
</protein>
<evidence type="ECO:0000313" key="2">
    <source>
        <dbReference type="EMBL" id="CAB4871459.1"/>
    </source>
</evidence>
<proteinExistence type="predicted"/>